<gene>
    <name evidence="2" type="ORF">F7Q93_11145</name>
</gene>
<accession>A0A643EZP0</accession>
<dbReference type="AlphaFoldDB" id="A0A643EZP0"/>
<name>A0A643EZP0_9HYPH</name>
<evidence type="ECO:0000256" key="1">
    <source>
        <dbReference type="SAM" id="MobiDB-lite"/>
    </source>
</evidence>
<evidence type="ECO:0000313" key="2">
    <source>
        <dbReference type="EMBL" id="KAB0571272.1"/>
    </source>
</evidence>
<proteinExistence type="predicted"/>
<comment type="caution">
    <text evidence="2">The sequence shown here is derived from an EMBL/GenBank/DDBJ whole genome shotgun (WGS) entry which is preliminary data.</text>
</comment>
<sequence length="62" mass="6743">MTTKSYRVRPGVEWVNGARVPATRKVNLSDAEARFDLDLGRIEPSGAKPRASDGEGSQDGRN</sequence>
<dbReference type="RefSeq" id="WP_128094306.1">
    <property type="nucleotide sequence ID" value="NZ_JBHEEN010000004.1"/>
</dbReference>
<protein>
    <submittedName>
        <fullName evidence="2">Uncharacterized protein</fullName>
    </submittedName>
</protein>
<reference evidence="2" key="1">
    <citation type="submission" date="2019-09" db="EMBL/GenBank/DDBJ databases">
        <title>Draft genome sequences of 48 bacterial type strains from the CCUG.</title>
        <authorList>
            <person name="Tunovic T."/>
            <person name="Pineiro-Iglesias B."/>
            <person name="Unosson C."/>
            <person name="Inganas E."/>
            <person name="Ohlen M."/>
            <person name="Cardew S."/>
            <person name="Jensie-Markopoulos S."/>
            <person name="Salva-Serra F."/>
            <person name="Jaen-Luchoro D."/>
            <person name="Karlsson R."/>
            <person name="Svensson-Stadler L."/>
            <person name="Chun J."/>
            <person name="Moore E."/>
        </authorList>
    </citation>
    <scope>NUCLEOTIDE SEQUENCE</scope>
    <source>
        <strain evidence="2">CCUG 50899</strain>
    </source>
</reference>
<organism evidence="2">
    <name type="scientific">Brucella pituitosa</name>
    <dbReference type="NCBI Taxonomy" id="571256"/>
    <lineage>
        <taxon>Bacteria</taxon>
        <taxon>Pseudomonadati</taxon>
        <taxon>Pseudomonadota</taxon>
        <taxon>Alphaproteobacteria</taxon>
        <taxon>Hyphomicrobiales</taxon>
        <taxon>Brucellaceae</taxon>
        <taxon>Brucella/Ochrobactrum group</taxon>
        <taxon>Brucella</taxon>
    </lineage>
</organism>
<feature type="region of interest" description="Disordered" evidence="1">
    <location>
        <begin position="38"/>
        <end position="62"/>
    </location>
</feature>
<feature type="compositionally biased region" description="Basic and acidic residues" evidence="1">
    <location>
        <begin position="50"/>
        <end position="62"/>
    </location>
</feature>
<dbReference type="EMBL" id="VZPE01000004">
    <property type="protein sequence ID" value="KAB0571272.1"/>
    <property type="molecule type" value="Genomic_DNA"/>
</dbReference>